<name>J3L8B5_ORYBR</name>
<dbReference type="Gramene" id="OB01G54710.1">
    <property type="protein sequence ID" value="OB01G54710.1"/>
    <property type="gene ID" value="OB01G54710"/>
</dbReference>
<reference evidence="2" key="1">
    <citation type="journal article" date="2013" name="Nat. Commun.">
        <title>Whole-genome sequencing of Oryza brachyantha reveals mechanisms underlying Oryza genome evolution.</title>
        <authorList>
            <person name="Chen J."/>
            <person name="Huang Q."/>
            <person name="Gao D."/>
            <person name="Wang J."/>
            <person name="Lang Y."/>
            <person name="Liu T."/>
            <person name="Li B."/>
            <person name="Bai Z."/>
            <person name="Luis Goicoechea J."/>
            <person name="Liang C."/>
            <person name="Chen C."/>
            <person name="Zhang W."/>
            <person name="Sun S."/>
            <person name="Liao Y."/>
            <person name="Zhang X."/>
            <person name="Yang L."/>
            <person name="Song C."/>
            <person name="Wang M."/>
            <person name="Shi J."/>
            <person name="Liu G."/>
            <person name="Liu J."/>
            <person name="Zhou H."/>
            <person name="Zhou W."/>
            <person name="Yu Q."/>
            <person name="An N."/>
            <person name="Chen Y."/>
            <person name="Cai Q."/>
            <person name="Wang B."/>
            <person name="Liu B."/>
            <person name="Min J."/>
            <person name="Huang Y."/>
            <person name="Wu H."/>
            <person name="Li Z."/>
            <person name="Zhang Y."/>
            <person name="Yin Y."/>
            <person name="Song W."/>
            <person name="Jiang J."/>
            <person name="Jackson S.A."/>
            <person name="Wing R.A."/>
            <person name="Wang J."/>
            <person name="Chen M."/>
        </authorList>
    </citation>
    <scope>NUCLEOTIDE SEQUENCE [LARGE SCALE GENOMIC DNA]</scope>
    <source>
        <strain evidence="2">cv. IRGC 101232</strain>
    </source>
</reference>
<reference evidence="2" key="2">
    <citation type="submission" date="2013-04" db="UniProtKB">
        <authorList>
            <consortium name="EnsemblPlants"/>
        </authorList>
    </citation>
    <scope>IDENTIFICATION</scope>
</reference>
<feature type="region of interest" description="Disordered" evidence="1">
    <location>
        <begin position="1"/>
        <end position="22"/>
    </location>
</feature>
<dbReference type="HOGENOM" id="CLU_2501515_0_0_1"/>
<accession>J3L8B5</accession>
<evidence type="ECO:0000313" key="2">
    <source>
        <dbReference type="EnsemblPlants" id="OB01G54710.1"/>
    </source>
</evidence>
<dbReference type="AlphaFoldDB" id="J3L8B5"/>
<evidence type="ECO:0000313" key="3">
    <source>
        <dbReference type="Proteomes" id="UP000006038"/>
    </source>
</evidence>
<keyword evidence="3" id="KW-1185">Reference proteome</keyword>
<protein>
    <recommendedName>
        <fullName evidence="4">DUF834 domain-containing protein</fullName>
    </recommendedName>
</protein>
<organism evidence="2">
    <name type="scientific">Oryza brachyantha</name>
    <name type="common">malo sina</name>
    <dbReference type="NCBI Taxonomy" id="4533"/>
    <lineage>
        <taxon>Eukaryota</taxon>
        <taxon>Viridiplantae</taxon>
        <taxon>Streptophyta</taxon>
        <taxon>Embryophyta</taxon>
        <taxon>Tracheophyta</taxon>
        <taxon>Spermatophyta</taxon>
        <taxon>Magnoliopsida</taxon>
        <taxon>Liliopsida</taxon>
        <taxon>Poales</taxon>
        <taxon>Poaceae</taxon>
        <taxon>BOP clade</taxon>
        <taxon>Oryzoideae</taxon>
        <taxon>Oryzeae</taxon>
        <taxon>Oryzinae</taxon>
        <taxon>Oryza</taxon>
    </lineage>
</organism>
<dbReference type="Proteomes" id="UP000006038">
    <property type="component" value="Chromosome 1"/>
</dbReference>
<evidence type="ECO:0008006" key="4">
    <source>
        <dbReference type="Google" id="ProtNLM"/>
    </source>
</evidence>
<evidence type="ECO:0000256" key="1">
    <source>
        <dbReference type="SAM" id="MobiDB-lite"/>
    </source>
</evidence>
<dbReference type="EnsemblPlants" id="OB01G54710.1">
    <property type="protein sequence ID" value="OB01G54710.1"/>
    <property type="gene ID" value="OB01G54710"/>
</dbReference>
<sequence length="86" mass="8646">MAWLKKGGCSDGGEEGCASADGLVERHGELDLPAEEKSGEVVAGSNCLETAAAAPAPSEIAEEDGGLDDILSKDVDAAKNHIAGHT</sequence>
<proteinExistence type="predicted"/>